<keyword evidence="1" id="KW-0812">Transmembrane</keyword>
<reference evidence="2 3" key="1">
    <citation type="submission" date="2024-09" db="EMBL/GenBank/DDBJ databases">
        <authorList>
            <person name="Lee S.D."/>
        </authorList>
    </citation>
    <scope>NUCLEOTIDE SEQUENCE [LARGE SCALE GENOMIC DNA]</scope>
    <source>
        <strain evidence="2 3">N1-1</strain>
    </source>
</reference>
<evidence type="ECO:0000256" key="1">
    <source>
        <dbReference type="SAM" id="Phobius"/>
    </source>
</evidence>
<protein>
    <submittedName>
        <fullName evidence="2">Uncharacterized protein</fullName>
    </submittedName>
</protein>
<accession>A0ABV6VE81</accession>
<evidence type="ECO:0000313" key="2">
    <source>
        <dbReference type="EMBL" id="MFC1412019.1"/>
    </source>
</evidence>
<feature type="transmembrane region" description="Helical" evidence="1">
    <location>
        <begin position="33"/>
        <end position="52"/>
    </location>
</feature>
<gene>
    <name evidence="2" type="ORF">ACEZDG_22385</name>
</gene>
<dbReference type="Proteomes" id="UP001592582">
    <property type="component" value="Unassembled WGS sequence"/>
</dbReference>
<dbReference type="EMBL" id="JBHEZX010000010">
    <property type="protein sequence ID" value="MFC1412019.1"/>
    <property type="molecule type" value="Genomic_DNA"/>
</dbReference>
<keyword evidence="1" id="KW-0472">Membrane</keyword>
<keyword evidence="3" id="KW-1185">Reference proteome</keyword>
<keyword evidence="1" id="KW-1133">Transmembrane helix</keyword>
<comment type="caution">
    <text evidence="2">The sequence shown here is derived from an EMBL/GenBank/DDBJ whole genome shotgun (WGS) entry which is preliminary data.</text>
</comment>
<organism evidence="2 3">
    <name type="scientific">Streptacidiphilus alkalitolerans</name>
    <dbReference type="NCBI Taxonomy" id="3342712"/>
    <lineage>
        <taxon>Bacteria</taxon>
        <taxon>Bacillati</taxon>
        <taxon>Actinomycetota</taxon>
        <taxon>Actinomycetes</taxon>
        <taxon>Kitasatosporales</taxon>
        <taxon>Streptomycetaceae</taxon>
        <taxon>Streptacidiphilus</taxon>
    </lineage>
</organism>
<feature type="transmembrane region" description="Helical" evidence="1">
    <location>
        <begin position="6"/>
        <end position="26"/>
    </location>
</feature>
<sequence length="92" mass="9362">MLLELLAFALVGLAVGGAAALLLPRLFTAHRGITVLTALCAALLTGSLGHAVLGAGHLYATVPISALGACLLVSLLARPDRRSQAVQHPHHA</sequence>
<proteinExistence type="predicted"/>
<name>A0ABV6VE81_9ACTN</name>
<feature type="transmembrane region" description="Helical" evidence="1">
    <location>
        <begin position="58"/>
        <end position="77"/>
    </location>
</feature>
<dbReference type="RefSeq" id="WP_380512380.1">
    <property type="nucleotide sequence ID" value="NZ_JBHEZX010000010.1"/>
</dbReference>
<evidence type="ECO:0000313" key="3">
    <source>
        <dbReference type="Proteomes" id="UP001592582"/>
    </source>
</evidence>